<dbReference type="Pfam" id="PF13419">
    <property type="entry name" value="HAD_2"/>
    <property type="match status" value="1"/>
</dbReference>
<dbReference type="PANTHER" id="PTHR43611">
    <property type="entry name" value="ALPHA-D-GLUCOSE 1-PHOSPHATE PHOSPHATASE"/>
    <property type="match status" value="1"/>
</dbReference>
<dbReference type="GO" id="GO:0016787">
    <property type="term" value="F:hydrolase activity"/>
    <property type="evidence" value="ECO:0007669"/>
    <property type="project" value="UniProtKB-KW"/>
</dbReference>
<protein>
    <submittedName>
        <fullName evidence="1">Putative hydrolase of the HAD superfamily</fullName>
    </submittedName>
</protein>
<dbReference type="SFLD" id="SFLDS00003">
    <property type="entry name" value="Haloacid_Dehalogenase"/>
    <property type="match status" value="1"/>
</dbReference>
<keyword evidence="1" id="KW-0378">Hydrolase</keyword>
<organism evidence="1 2">
    <name type="scientific">Maribacter vaceletii</name>
    <dbReference type="NCBI Taxonomy" id="1206816"/>
    <lineage>
        <taxon>Bacteria</taxon>
        <taxon>Pseudomonadati</taxon>
        <taxon>Bacteroidota</taxon>
        <taxon>Flavobacteriia</taxon>
        <taxon>Flavobacteriales</taxon>
        <taxon>Flavobacteriaceae</taxon>
        <taxon>Maribacter</taxon>
    </lineage>
</organism>
<dbReference type="EMBL" id="RBIQ01000008">
    <property type="protein sequence ID" value="RKR13401.1"/>
    <property type="molecule type" value="Genomic_DNA"/>
</dbReference>
<proteinExistence type="predicted"/>
<dbReference type="InterPro" id="IPR041492">
    <property type="entry name" value="HAD_2"/>
</dbReference>
<dbReference type="RefSeq" id="WP_121067486.1">
    <property type="nucleotide sequence ID" value="NZ_RBIQ01000008.1"/>
</dbReference>
<dbReference type="InterPro" id="IPR023198">
    <property type="entry name" value="PGP-like_dom2"/>
</dbReference>
<evidence type="ECO:0000313" key="2">
    <source>
        <dbReference type="Proteomes" id="UP000269412"/>
    </source>
</evidence>
<sequence>MINNIIFDFGDIFINLDKEAIFKELEKYGFKTLTPELDTLAKEYEQGLVTTKDFTAKLLTIFPSANEDQITKAWNSILLDFPLYRLNFIEELAQEKNYRLFLLSNTNELHISHVIKTMGEKNYNRFKNCFEKFYLSHEIQLRKPNATIYEFVLEQNNLKAEETFFIDDTKENTDAAEKLGITCWNLLVGSDDIINIKTKLP</sequence>
<evidence type="ECO:0000313" key="1">
    <source>
        <dbReference type="EMBL" id="RKR13401.1"/>
    </source>
</evidence>
<dbReference type="SUPFAM" id="SSF56784">
    <property type="entry name" value="HAD-like"/>
    <property type="match status" value="1"/>
</dbReference>
<dbReference type="Gene3D" id="1.10.150.240">
    <property type="entry name" value="Putative phosphatase, domain 2"/>
    <property type="match status" value="1"/>
</dbReference>
<dbReference type="AlphaFoldDB" id="A0A495E9M9"/>
<dbReference type="Gene3D" id="3.40.50.1000">
    <property type="entry name" value="HAD superfamily/HAD-like"/>
    <property type="match status" value="1"/>
</dbReference>
<comment type="caution">
    <text evidence="1">The sequence shown here is derived from an EMBL/GenBank/DDBJ whole genome shotgun (WGS) entry which is preliminary data.</text>
</comment>
<dbReference type="OrthoDB" id="9797415at2"/>
<keyword evidence="2" id="KW-1185">Reference proteome</keyword>
<accession>A0A495E9M9</accession>
<dbReference type="InterPro" id="IPR006439">
    <property type="entry name" value="HAD-SF_hydro_IA"/>
</dbReference>
<dbReference type="NCBIfam" id="TIGR01509">
    <property type="entry name" value="HAD-SF-IA-v3"/>
    <property type="match status" value="1"/>
</dbReference>
<name>A0A495E9M9_9FLAO</name>
<gene>
    <name evidence="1" type="ORF">CLV91_2120</name>
</gene>
<dbReference type="Proteomes" id="UP000269412">
    <property type="component" value="Unassembled WGS sequence"/>
</dbReference>
<dbReference type="InterPro" id="IPR036412">
    <property type="entry name" value="HAD-like_sf"/>
</dbReference>
<dbReference type="InterPro" id="IPR023214">
    <property type="entry name" value="HAD_sf"/>
</dbReference>
<dbReference type="SFLD" id="SFLDG01129">
    <property type="entry name" value="C1.5:_HAD__Beta-PGM__Phosphata"/>
    <property type="match status" value="1"/>
</dbReference>
<dbReference type="PANTHER" id="PTHR43611:SF3">
    <property type="entry name" value="FLAVIN MONONUCLEOTIDE HYDROLASE 1, CHLOROPLATIC"/>
    <property type="match status" value="1"/>
</dbReference>
<reference evidence="1 2" key="1">
    <citation type="submission" date="2018-10" db="EMBL/GenBank/DDBJ databases">
        <title>Genomic Encyclopedia of Archaeal and Bacterial Type Strains, Phase II (KMG-II): from individual species to whole genera.</title>
        <authorList>
            <person name="Goeker M."/>
        </authorList>
    </citation>
    <scope>NUCLEOTIDE SEQUENCE [LARGE SCALE GENOMIC DNA]</scope>
    <source>
        <strain evidence="1 2">DSM 25230</strain>
    </source>
</reference>